<evidence type="ECO:0000313" key="3">
    <source>
        <dbReference type="EMBL" id="KAK2188500.1"/>
    </source>
</evidence>
<comment type="caution">
    <text evidence="3">The sequence shown here is derived from an EMBL/GenBank/DDBJ whole genome shotgun (WGS) entry which is preliminary data.</text>
</comment>
<feature type="chain" id="PRO_5042211153" evidence="2">
    <location>
        <begin position="19"/>
        <end position="591"/>
    </location>
</feature>
<sequence>MHPVTLLLTAAVLAGACADLTVDESSQADLLGGMKDKTDTEDEFKDVRISWEAAEEVLELVDELGNVTNVPAAIYRDDLASDYVAYWLVEFNSSQYAVVSAGAQTGDHKMSTQGSLPSPVSELDVTAEGYGKKCFRYLMLSPGGEMMCRDKIGKIVATTAEEILQTGNYSGEDPRFEHAHEYIEQQRSELAALWAARAAEVAKTSFKADGHVVLPTDTNDVSSYTEIYIRLGGVIRMPVDENTVSVKVGSSAQRNIQTASDLRQYQTAVCRMLSLCNIDDDFNIDLSQKKTFLQLNYIEIALSKDVPVLFKGTQSVEFELRKKLTTGEVIVKHFSLDTAPSRQKRYKEYKSYSSWKYCSIRYESLFPFYWQHNIKKNCPVGCGPVAWAMIFGYYDRRSHDKTSTYGSGSQDLYRSGSDGTTGSKSCRAPNSSSSSSGGSRMKKYLEKIAKKLGTWCIFKNGATPPHKMKKIKGFFKSRQKTGSPTVHQTNNLWKIAARNSIAKQTRKWLCKGWPVVVGTTEGSVYKWHYPVATKYKSRHRKWRRCFRFWGKNRCFKWHTQWHILMYTHQGSANTKTKWRGMSLHYAAIAPY</sequence>
<accession>A0AAD9P5H5</accession>
<evidence type="ECO:0000256" key="1">
    <source>
        <dbReference type="SAM" id="MobiDB-lite"/>
    </source>
</evidence>
<name>A0AAD9P5H5_RIDPI</name>
<evidence type="ECO:0000256" key="2">
    <source>
        <dbReference type="SAM" id="SignalP"/>
    </source>
</evidence>
<protein>
    <submittedName>
        <fullName evidence="3">Uncharacterized protein</fullName>
    </submittedName>
</protein>
<feature type="compositionally biased region" description="Polar residues" evidence="1">
    <location>
        <begin position="403"/>
        <end position="430"/>
    </location>
</feature>
<keyword evidence="4" id="KW-1185">Reference proteome</keyword>
<proteinExistence type="predicted"/>
<feature type="signal peptide" evidence="2">
    <location>
        <begin position="1"/>
        <end position="18"/>
    </location>
</feature>
<gene>
    <name evidence="3" type="ORF">NP493_130g01015</name>
</gene>
<dbReference type="Proteomes" id="UP001209878">
    <property type="component" value="Unassembled WGS sequence"/>
</dbReference>
<feature type="region of interest" description="Disordered" evidence="1">
    <location>
        <begin position="403"/>
        <end position="439"/>
    </location>
</feature>
<keyword evidence="2" id="KW-0732">Signal</keyword>
<organism evidence="3 4">
    <name type="scientific">Ridgeia piscesae</name>
    <name type="common">Tubeworm</name>
    <dbReference type="NCBI Taxonomy" id="27915"/>
    <lineage>
        <taxon>Eukaryota</taxon>
        <taxon>Metazoa</taxon>
        <taxon>Spiralia</taxon>
        <taxon>Lophotrochozoa</taxon>
        <taxon>Annelida</taxon>
        <taxon>Polychaeta</taxon>
        <taxon>Sedentaria</taxon>
        <taxon>Canalipalpata</taxon>
        <taxon>Sabellida</taxon>
        <taxon>Siboglinidae</taxon>
        <taxon>Ridgeia</taxon>
    </lineage>
</organism>
<evidence type="ECO:0000313" key="4">
    <source>
        <dbReference type="Proteomes" id="UP001209878"/>
    </source>
</evidence>
<dbReference type="AlphaFoldDB" id="A0AAD9P5H5"/>
<dbReference type="EMBL" id="JAODUO010000130">
    <property type="protein sequence ID" value="KAK2188500.1"/>
    <property type="molecule type" value="Genomic_DNA"/>
</dbReference>
<reference evidence="3" key="1">
    <citation type="journal article" date="2023" name="Mol. Biol. Evol.">
        <title>Third-Generation Sequencing Reveals the Adaptive Role of the Epigenome in Three Deep-Sea Polychaetes.</title>
        <authorList>
            <person name="Perez M."/>
            <person name="Aroh O."/>
            <person name="Sun Y."/>
            <person name="Lan Y."/>
            <person name="Juniper S.K."/>
            <person name="Young C.R."/>
            <person name="Angers B."/>
            <person name="Qian P.Y."/>
        </authorList>
    </citation>
    <scope>NUCLEOTIDE SEQUENCE</scope>
    <source>
        <strain evidence="3">R07B-5</strain>
    </source>
</reference>